<dbReference type="AlphaFoldDB" id="A0A7M2WZK6"/>
<dbReference type="CDD" id="cd06529">
    <property type="entry name" value="S24_LexA-like"/>
    <property type="match status" value="1"/>
</dbReference>
<organism evidence="2 3">
    <name type="scientific">Humisphaera borealis</name>
    <dbReference type="NCBI Taxonomy" id="2807512"/>
    <lineage>
        <taxon>Bacteria</taxon>
        <taxon>Pseudomonadati</taxon>
        <taxon>Planctomycetota</taxon>
        <taxon>Phycisphaerae</taxon>
        <taxon>Tepidisphaerales</taxon>
        <taxon>Tepidisphaeraceae</taxon>
        <taxon>Humisphaera</taxon>
    </lineage>
</organism>
<sequence>MSRSRLNDWLNEEKPSMRDYQVSKLAAALGKTFDEVSARVLTESNVAPAGRAMRSVPLVNSIAAGPFRDDRAWDKPTGAWFMAPVGSAEAFALRVSGDSMEPRYYDGDIIVCEVVPDPAHARIVDGHAYAVQLSDDQFYEQCFKALFNTSDPRVIVARPLNPETRPRETRIDRRRISKLAKATWVNQRDGTD</sequence>
<dbReference type="SUPFAM" id="SSF51306">
    <property type="entry name" value="LexA/Signal peptidase"/>
    <property type="match status" value="1"/>
</dbReference>
<dbReference type="InterPro" id="IPR015927">
    <property type="entry name" value="Peptidase_S24_S26A/B/C"/>
</dbReference>
<keyword evidence="3" id="KW-1185">Reference proteome</keyword>
<gene>
    <name evidence="2" type="ORF">IPV69_05970</name>
</gene>
<dbReference type="InterPro" id="IPR036286">
    <property type="entry name" value="LexA/Signal_pep-like_sf"/>
</dbReference>
<evidence type="ECO:0000259" key="1">
    <source>
        <dbReference type="Pfam" id="PF00717"/>
    </source>
</evidence>
<evidence type="ECO:0000313" key="2">
    <source>
        <dbReference type="EMBL" id="QOV90905.1"/>
    </source>
</evidence>
<dbReference type="Pfam" id="PF00717">
    <property type="entry name" value="Peptidase_S24"/>
    <property type="match status" value="1"/>
</dbReference>
<dbReference type="Proteomes" id="UP000593765">
    <property type="component" value="Chromosome"/>
</dbReference>
<feature type="domain" description="Peptidase S24/S26A/S26B/S26C" evidence="1">
    <location>
        <begin position="85"/>
        <end position="171"/>
    </location>
</feature>
<reference evidence="2 3" key="1">
    <citation type="submission" date="2020-10" db="EMBL/GenBank/DDBJ databases">
        <title>Wide distribution of Phycisphaera-like planctomycetes from WD2101 soil group in peatlands and genome analysis of the first cultivated representative.</title>
        <authorList>
            <person name="Dedysh S.N."/>
            <person name="Beletsky A.V."/>
            <person name="Ivanova A."/>
            <person name="Kulichevskaya I.S."/>
            <person name="Suzina N.E."/>
            <person name="Philippov D.A."/>
            <person name="Rakitin A.L."/>
            <person name="Mardanov A.V."/>
            <person name="Ravin N.V."/>
        </authorList>
    </citation>
    <scope>NUCLEOTIDE SEQUENCE [LARGE SCALE GENOMIC DNA]</scope>
    <source>
        <strain evidence="2 3">M1803</strain>
    </source>
</reference>
<dbReference type="InterPro" id="IPR039418">
    <property type="entry name" value="LexA-like"/>
</dbReference>
<dbReference type="KEGG" id="hbs:IPV69_05970"/>
<evidence type="ECO:0000313" key="3">
    <source>
        <dbReference type="Proteomes" id="UP000593765"/>
    </source>
</evidence>
<proteinExistence type="predicted"/>
<protein>
    <recommendedName>
        <fullName evidence="1">Peptidase S24/S26A/S26B/S26C domain-containing protein</fullName>
    </recommendedName>
</protein>
<dbReference type="EMBL" id="CP063458">
    <property type="protein sequence ID" value="QOV90905.1"/>
    <property type="molecule type" value="Genomic_DNA"/>
</dbReference>
<accession>A0A7M2WZK6</accession>
<name>A0A7M2WZK6_9BACT</name>
<dbReference type="Gene3D" id="2.10.109.10">
    <property type="entry name" value="Umud Fragment, subunit A"/>
    <property type="match status" value="1"/>
</dbReference>